<proteinExistence type="predicted"/>
<dbReference type="Proteomes" id="UP000077266">
    <property type="component" value="Unassembled WGS sequence"/>
</dbReference>
<name>A0A165PFI5_EXIGL</name>
<evidence type="ECO:0008006" key="4">
    <source>
        <dbReference type="Google" id="ProtNLM"/>
    </source>
</evidence>
<protein>
    <recommendedName>
        <fullName evidence="4">Secreted protein</fullName>
    </recommendedName>
</protein>
<feature type="signal peptide" evidence="1">
    <location>
        <begin position="1"/>
        <end position="22"/>
    </location>
</feature>
<organism evidence="2 3">
    <name type="scientific">Exidia glandulosa HHB12029</name>
    <dbReference type="NCBI Taxonomy" id="1314781"/>
    <lineage>
        <taxon>Eukaryota</taxon>
        <taxon>Fungi</taxon>
        <taxon>Dikarya</taxon>
        <taxon>Basidiomycota</taxon>
        <taxon>Agaricomycotina</taxon>
        <taxon>Agaricomycetes</taxon>
        <taxon>Auriculariales</taxon>
        <taxon>Exidiaceae</taxon>
        <taxon>Exidia</taxon>
    </lineage>
</organism>
<dbReference type="InParanoid" id="A0A165PFI5"/>
<keyword evidence="3" id="KW-1185">Reference proteome</keyword>
<keyword evidence="1" id="KW-0732">Signal</keyword>
<accession>A0A165PFI5</accession>
<evidence type="ECO:0000256" key="1">
    <source>
        <dbReference type="SAM" id="SignalP"/>
    </source>
</evidence>
<evidence type="ECO:0000313" key="3">
    <source>
        <dbReference type="Proteomes" id="UP000077266"/>
    </source>
</evidence>
<evidence type="ECO:0000313" key="2">
    <source>
        <dbReference type="EMBL" id="KZW02104.1"/>
    </source>
</evidence>
<sequence>MRGSTWCAIGLLVAAIPSRPQASGTEYPWKNQSGGCYARWKRRSKYGRNGRSCGANFAQRACNEEMTSTVIEARSPVRKDKMFEEWHLQIGCVNSELFRSEGRNK</sequence>
<reference evidence="2 3" key="1">
    <citation type="journal article" date="2016" name="Mol. Biol. Evol.">
        <title>Comparative Genomics of Early-Diverging Mushroom-Forming Fungi Provides Insights into the Origins of Lignocellulose Decay Capabilities.</title>
        <authorList>
            <person name="Nagy L.G."/>
            <person name="Riley R."/>
            <person name="Tritt A."/>
            <person name="Adam C."/>
            <person name="Daum C."/>
            <person name="Floudas D."/>
            <person name="Sun H."/>
            <person name="Yadav J.S."/>
            <person name="Pangilinan J."/>
            <person name="Larsson K.H."/>
            <person name="Matsuura K."/>
            <person name="Barry K."/>
            <person name="Labutti K."/>
            <person name="Kuo R."/>
            <person name="Ohm R.A."/>
            <person name="Bhattacharya S.S."/>
            <person name="Shirouzu T."/>
            <person name="Yoshinaga Y."/>
            <person name="Martin F.M."/>
            <person name="Grigoriev I.V."/>
            <person name="Hibbett D.S."/>
        </authorList>
    </citation>
    <scope>NUCLEOTIDE SEQUENCE [LARGE SCALE GENOMIC DNA]</scope>
    <source>
        <strain evidence="2 3">HHB12029</strain>
    </source>
</reference>
<feature type="chain" id="PRO_5007864119" description="Secreted protein" evidence="1">
    <location>
        <begin position="23"/>
        <end position="105"/>
    </location>
</feature>
<dbReference type="AlphaFoldDB" id="A0A165PFI5"/>
<gene>
    <name evidence="2" type="ORF">EXIGLDRAFT_708633</name>
</gene>
<dbReference type="EMBL" id="KV425890">
    <property type="protein sequence ID" value="KZW02104.1"/>
    <property type="molecule type" value="Genomic_DNA"/>
</dbReference>